<evidence type="ECO:0000313" key="2">
    <source>
        <dbReference type="EMBL" id="PYH97515.1"/>
    </source>
</evidence>
<name>A0A319DJ11_9EURO</name>
<dbReference type="OrthoDB" id="5423360at2759"/>
<feature type="domain" description="Scytalone dehydratase-like protein Arp1 N-terminal" evidence="1">
    <location>
        <begin position="43"/>
        <end position="160"/>
    </location>
</feature>
<dbReference type="Proteomes" id="UP000247810">
    <property type="component" value="Unassembled WGS sequence"/>
</dbReference>
<dbReference type="VEuPathDB" id="FungiDB:BO71DRAFT_427006"/>
<dbReference type="AlphaFoldDB" id="A0A319DJ11"/>
<sequence>MLNLDTTSTSGISYQMGNINYFANSRSPRSTVELGISPYVRRDATAFIPITVIAANESRITGEFLETTITSYLSRDDVFSKDFLGSIYILSPLPRVSLDKTALEYLNKAGVSYLYLNSTAFVNIPNYAVPVHSNTQQIISPGPYTAMVSATTVSFLDTYRLYEDTYRNFITGAYSSNDGRTLPSLC</sequence>
<dbReference type="STRING" id="1448320.A0A319DJ11"/>
<protein>
    <recommendedName>
        <fullName evidence="1">Scytalone dehydratase-like protein Arp1 N-terminal domain-containing protein</fullName>
    </recommendedName>
</protein>
<gene>
    <name evidence="2" type="ORF">BO71DRAFT_427006</name>
</gene>
<evidence type="ECO:0000313" key="3">
    <source>
        <dbReference type="Proteomes" id="UP000247810"/>
    </source>
</evidence>
<accession>A0A319DJ11</accession>
<keyword evidence="3" id="KW-1185">Reference proteome</keyword>
<proteinExistence type="predicted"/>
<dbReference type="Pfam" id="PF26053">
    <property type="entry name" value="DUF8016"/>
    <property type="match status" value="1"/>
</dbReference>
<reference evidence="2 3" key="1">
    <citation type="submission" date="2018-02" db="EMBL/GenBank/DDBJ databases">
        <title>The genomes of Aspergillus section Nigri reveals drivers in fungal speciation.</title>
        <authorList>
            <consortium name="DOE Joint Genome Institute"/>
            <person name="Vesth T.C."/>
            <person name="Nybo J."/>
            <person name="Theobald S."/>
            <person name="Brandl J."/>
            <person name="Frisvad J.C."/>
            <person name="Nielsen K.F."/>
            <person name="Lyhne E.K."/>
            <person name="Kogle M.E."/>
            <person name="Kuo A."/>
            <person name="Riley R."/>
            <person name="Clum A."/>
            <person name="Nolan M."/>
            <person name="Lipzen A."/>
            <person name="Salamov A."/>
            <person name="Henrissat B."/>
            <person name="Wiebenga A."/>
            <person name="De vries R.P."/>
            <person name="Grigoriev I.V."/>
            <person name="Mortensen U.H."/>
            <person name="Andersen M.R."/>
            <person name="Baker S.E."/>
        </authorList>
    </citation>
    <scope>NUCLEOTIDE SEQUENCE [LARGE SCALE GENOMIC DNA]</scope>
    <source>
        <strain evidence="2 3">CBS 707.79</strain>
    </source>
</reference>
<evidence type="ECO:0000259" key="1">
    <source>
        <dbReference type="Pfam" id="PF26053"/>
    </source>
</evidence>
<dbReference type="EMBL" id="KZ825823">
    <property type="protein sequence ID" value="PYH97515.1"/>
    <property type="molecule type" value="Genomic_DNA"/>
</dbReference>
<organism evidence="2 3">
    <name type="scientific">Aspergillus ellipticus CBS 707.79</name>
    <dbReference type="NCBI Taxonomy" id="1448320"/>
    <lineage>
        <taxon>Eukaryota</taxon>
        <taxon>Fungi</taxon>
        <taxon>Dikarya</taxon>
        <taxon>Ascomycota</taxon>
        <taxon>Pezizomycotina</taxon>
        <taxon>Eurotiomycetes</taxon>
        <taxon>Eurotiomycetidae</taxon>
        <taxon>Eurotiales</taxon>
        <taxon>Aspergillaceae</taxon>
        <taxon>Aspergillus</taxon>
        <taxon>Aspergillus subgen. Circumdati</taxon>
    </lineage>
</organism>
<dbReference type="InterPro" id="IPR058329">
    <property type="entry name" value="Arp1_N"/>
</dbReference>